<dbReference type="Proteomes" id="UP000789901">
    <property type="component" value="Unassembled WGS sequence"/>
</dbReference>
<name>A0ABN7X834_GIGMA</name>
<feature type="non-terminal residue" evidence="1">
    <location>
        <position position="197"/>
    </location>
</feature>
<keyword evidence="2" id="KW-1185">Reference proteome</keyword>
<comment type="caution">
    <text evidence="1">The sequence shown here is derived from an EMBL/GenBank/DDBJ whole genome shotgun (WGS) entry which is preliminary data.</text>
</comment>
<protein>
    <submittedName>
        <fullName evidence="1">26541_t:CDS:1</fullName>
    </submittedName>
</protein>
<feature type="non-terminal residue" evidence="1">
    <location>
        <position position="1"/>
    </location>
</feature>
<evidence type="ECO:0000313" key="1">
    <source>
        <dbReference type="EMBL" id="CAG8849534.1"/>
    </source>
</evidence>
<reference evidence="1 2" key="1">
    <citation type="submission" date="2021-06" db="EMBL/GenBank/DDBJ databases">
        <authorList>
            <person name="Kallberg Y."/>
            <person name="Tangrot J."/>
            <person name="Rosling A."/>
        </authorList>
    </citation>
    <scope>NUCLEOTIDE SEQUENCE [LARGE SCALE GENOMIC DNA]</scope>
    <source>
        <strain evidence="1 2">120-4 pot B 10/14</strain>
    </source>
</reference>
<accession>A0ABN7X834</accession>
<dbReference type="EMBL" id="CAJVQB010096700">
    <property type="protein sequence ID" value="CAG8849534.1"/>
    <property type="molecule type" value="Genomic_DNA"/>
</dbReference>
<evidence type="ECO:0000313" key="2">
    <source>
        <dbReference type="Proteomes" id="UP000789901"/>
    </source>
</evidence>
<organism evidence="1 2">
    <name type="scientific">Gigaspora margarita</name>
    <dbReference type="NCBI Taxonomy" id="4874"/>
    <lineage>
        <taxon>Eukaryota</taxon>
        <taxon>Fungi</taxon>
        <taxon>Fungi incertae sedis</taxon>
        <taxon>Mucoromycota</taxon>
        <taxon>Glomeromycotina</taxon>
        <taxon>Glomeromycetes</taxon>
        <taxon>Diversisporales</taxon>
        <taxon>Gigasporaceae</taxon>
        <taxon>Gigaspora</taxon>
    </lineage>
</organism>
<proteinExistence type="predicted"/>
<gene>
    <name evidence="1" type="ORF">GMARGA_LOCUS39766</name>
</gene>
<sequence length="197" mass="22806">TRLRDFYTEVMNSGAKREREIVIFSELTEQTEQQDSNKHAQLALIAFEILALPSEGIRWFAPCGDPMVSVDFSSSKQEHPLVYTCDNPLVSGGFSSSKQEHPLVYSCNNLLVLDEVGMKIGRFYFFSQYANTWEATNLLPNRHRKLRTQRELLDSDAGFDKIRTESLNNIQVVFSSWTLKNKNYFEMQNKTDYEELL</sequence>